<dbReference type="InterPro" id="IPR033469">
    <property type="entry name" value="CYTH-like_dom_sf"/>
</dbReference>
<dbReference type="PROSITE" id="PS51707">
    <property type="entry name" value="CYTH"/>
    <property type="match status" value="1"/>
</dbReference>
<dbReference type="Pfam" id="PF01928">
    <property type="entry name" value="CYTH"/>
    <property type="match status" value="1"/>
</dbReference>
<keyword evidence="3" id="KW-1185">Reference proteome</keyword>
<dbReference type="InterPro" id="IPR023577">
    <property type="entry name" value="CYTH_domain"/>
</dbReference>
<dbReference type="CDD" id="cd07891">
    <property type="entry name" value="CYTH-like_CthTTM-like_1"/>
    <property type="match status" value="1"/>
</dbReference>
<dbReference type="PANTHER" id="PTHR40114:SF1">
    <property type="entry name" value="SLR0698 PROTEIN"/>
    <property type="match status" value="1"/>
</dbReference>
<organism evidence="2 3">
    <name type="scientific">Planktothricoides raciborskii FACHB-1370</name>
    <dbReference type="NCBI Taxonomy" id="2949576"/>
    <lineage>
        <taxon>Bacteria</taxon>
        <taxon>Bacillati</taxon>
        <taxon>Cyanobacteriota</taxon>
        <taxon>Cyanophyceae</taxon>
        <taxon>Oscillatoriophycideae</taxon>
        <taxon>Oscillatoriales</taxon>
        <taxon>Oscillatoriaceae</taxon>
        <taxon>Planktothricoides</taxon>
    </lineage>
</organism>
<dbReference type="Proteomes" id="UP000641954">
    <property type="component" value="Unassembled WGS sequence"/>
</dbReference>
<dbReference type="EMBL" id="JACJSK010000061">
    <property type="protein sequence ID" value="MBD2547195.1"/>
    <property type="molecule type" value="Genomic_DNA"/>
</dbReference>
<feature type="domain" description="CYTH" evidence="1">
    <location>
        <begin position="2"/>
        <end position="149"/>
    </location>
</feature>
<proteinExistence type="predicted"/>
<dbReference type="Gene3D" id="2.40.320.10">
    <property type="entry name" value="Hypothetical Protein Pfu-838710-001"/>
    <property type="match status" value="1"/>
</dbReference>
<name>A0ABR8EL01_9CYAN</name>
<evidence type="ECO:0000313" key="2">
    <source>
        <dbReference type="EMBL" id="MBD2547195.1"/>
    </source>
</evidence>
<dbReference type="PANTHER" id="PTHR40114">
    <property type="entry name" value="SLR0698 PROTEIN"/>
    <property type="match status" value="1"/>
</dbReference>
<dbReference type="SUPFAM" id="SSF55154">
    <property type="entry name" value="CYTH-like phosphatases"/>
    <property type="match status" value="1"/>
</dbReference>
<dbReference type="SMART" id="SM01118">
    <property type="entry name" value="CYTH"/>
    <property type="match status" value="1"/>
</dbReference>
<protein>
    <submittedName>
        <fullName evidence="2">CYTH domain-containing protein</fullName>
    </submittedName>
</protein>
<dbReference type="InterPro" id="IPR012042">
    <property type="entry name" value="NeuTTM/CthTTM-like"/>
</dbReference>
<comment type="caution">
    <text evidence="2">The sequence shown here is derived from an EMBL/GenBank/DDBJ whole genome shotgun (WGS) entry which is preliminary data.</text>
</comment>
<evidence type="ECO:0000259" key="1">
    <source>
        <dbReference type="PROSITE" id="PS51707"/>
    </source>
</evidence>
<reference evidence="2 3" key="1">
    <citation type="journal article" date="2020" name="ISME J.">
        <title>Comparative genomics reveals insights into cyanobacterial evolution and habitat adaptation.</title>
        <authorList>
            <person name="Chen M.Y."/>
            <person name="Teng W.K."/>
            <person name="Zhao L."/>
            <person name="Hu C.X."/>
            <person name="Zhou Y.K."/>
            <person name="Han B.P."/>
            <person name="Song L.R."/>
            <person name="Shu W.S."/>
        </authorList>
    </citation>
    <scope>NUCLEOTIDE SEQUENCE [LARGE SCALE GENOMIC DNA]</scope>
    <source>
        <strain evidence="2 3">FACHB-1370</strain>
    </source>
</reference>
<sequence>MAIEIERKFLVKSDEWRSLASGELYAQGYIANEAGKTVRVRIVGDRGYLTIKGPGKMGGARPEFEYPIPIKDAQEMIETLCNQPVIEKTRYKISLGELIWEVDEFHGNNQGLILAEVELTSEDQEITIPDWIGAEVTSDRRYFNAYLAEHPYQEWGIN</sequence>
<dbReference type="PIRSF" id="PIRSF016487">
    <property type="entry name" value="CYTH_UCP016487"/>
    <property type="match status" value="1"/>
</dbReference>
<gene>
    <name evidence="2" type="ORF">H6G72_25885</name>
</gene>
<accession>A0ABR8EL01</accession>
<evidence type="ECO:0000313" key="3">
    <source>
        <dbReference type="Proteomes" id="UP000641954"/>
    </source>
</evidence>
<dbReference type="RefSeq" id="WP_190880361.1">
    <property type="nucleotide sequence ID" value="NZ_JACJSK010000061.1"/>
</dbReference>